<evidence type="ECO:0000256" key="5">
    <source>
        <dbReference type="SAM" id="MobiDB-lite"/>
    </source>
</evidence>
<proteinExistence type="predicted"/>
<dbReference type="InterPro" id="IPR035897">
    <property type="entry name" value="Toll_tir_struct_dom_sf"/>
</dbReference>
<feature type="compositionally biased region" description="Polar residues" evidence="5">
    <location>
        <begin position="102"/>
        <end position="112"/>
    </location>
</feature>
<dbReference type="Gene3D" id="3.40.50.10140">
    <property type="entry name" value="Toll/interleukin-1 receptor homology (TIR) domain"/>
    <property type="match status" value="1"/>
</dbReference>
<dbReference type="PANTHER" id="PTHR32009">
    <property type="entry name" value="TMV RESISTANCE PROTEIN N-LIKE"/>
    <property type="match status" value="1"/>
</dbReference>
<keyword evidence="3" id="KW-0520">NAD</keyword>
<keyword evidence="8" id="KW-1185">Reference proteome</keyword>
<evidence type="ECO:0000256" key="1">
    <source>
        <dbReference type="ARBA" id="ARBA00011982"/>
    </source>
</evidence>
<dbReference type="SUPFAM" id="SSF52200">
    <property type="entry name" value="Toll/Interleukin receptor TIR domain"/>
    <property type="match status" value="1"/>
</dbReference>
<dbReference type="EC" id="3.2.2.6" evidence="1"/>
<accession>A0A9Q0URC1</accession>
<evidence type="ECO:0000256" key="2">
    <source>
        <dbReference type="ARBA" id="ARBA00022801"/>
    </source>
</evidence>
<name>A0A9Q0URC1_SALPP</name>
<evidence type="ECO:0000259" key="6">
    <source>
        <dbReference type="PROSITE" id="PS50104"/>
    </source>
</evidence>
<comment type="caution">
    <text evidence="7">The sequence shown here is derived from an EMBL/GenBank/DDBJ whole genome shotgun (WGS) entry which is preliminary data.</text>
</comment>
<comment type="catalytic activity">
    <reaction evidence="4">
        <text>NAD(+) + H2O = ADP-D-ribose + nicotinamide + H(+)</text>
        <dbReference type="Rhea" id="RHEA:16301"/>
        <dbReference type="ChEBI" id="CHEBI:15377"/>
        <dbReference type="ChEBI" id="CHEBI:15378"/>
        <dbReference type="ChEBI" id="CHEBI:17154"/>
        <dbReference type="ChEBI" id="CHEBI:57540"/>
        <dbReference type="ChEBI" id="CHEBI:57967"/>
        <dbReference type="EC" id="3.2.2.6"/>
    </reaction>
    <physiologicalReaction direction="left-to-right" evidence="4">
        <dbReference type="Rhea" id="RHEA:16302"/>
    </physiologicalReaction>
</comment>
<reference evidence="7" key="2">
    <citation type="journal article" date="2023" name="Int. J. Mol. Sci.">
        <title>De Novo Assembly and Annotation of 11 Diverse Shrub Willow (Salix) Genomes Reveals Novel Gene Organization in Sex-Linked Regions.</title>
        <authorList>
            <person name="Hyden B."/>
            <person name="Feng K."/>
            <person name="Yates T.B."/>
            <person name="Jawdy S."/>
            <person name="Cereghino C."/>
            <person name="Smart L.B."/>
            <person name="Muchero W."/>
        </authorList>
    </citation>
    <scope>NUCLEOTIDE SEQUENCE</scope>
    <source>
        <tissue evidence="7">Shoot tip</tissue>
    </source>
</reference>
<feature type="domain" description="TIR" evidence="6">
    <location>
        <begin position="1"/>
        <end position="83"/>
    </location>
</feature>
<dbReference type="PROSITE" id="PS50104">
    <property type="entry name" value="TIR"/>
    <property type="match status" value="1"/>
</dbReference>
<dbReference type="OrthoDB" id="850348at2759"/>
<dbReference type="Proteomes" id="UP001151532">
    <property type="component" value="Chromosome 17"/>
</dbReference>
<protein>
    <recommendedName>
        <fullName evidence="1">ADP-ribosyl cyclase/cyclic ADP-ribose hydrolase</fullName>
        <ecNumber evidence="1">3.2.2.6</ecNumber>
    </recommendedName>
</protein>
<evidence type="ECO:0000313" key="7">
    <source>
        <dbReference type="EMBL" id="KAJ6734911.1"/>
    </source>
</evidence>
<dbReference type="InterPro" id="IPR000157">
    <property type="entry name" value="TIR_dom"/>
</dbReference>
<evidence type="ECO:0000313" key="8">
    <source>
        <dbReference type="Proteomes" id="UP001151532"/>
    </source>
</evidence>
<dbReference type="AlphaFoldDB" id="A0A9Q0URC1"/>
<feature type="region of interest" description="Disordered" evidence="5">
    <location>
        <begin position="95"/>
        <end position="120"/>
    </location>
</feature>
<sequence>MTTRARLLEAIEESRLSVIIFARDCASLTWCFDELVKMVKFMDEMRPDTIFPVSYDAYQARRMYTIVFDKDEENFRDNLKVKSWMNILTGVKNDEKPGPESLKSSTKAPPTFQQQQQSWPIWWQQQSRPIPLRSRQVQPLERFQQLQNLEPLLQQLRQQPYIHKFLWYELEK</sequence>
<keyword evidence="2" id="KW-0378">Hydrolase</keyword>
<evidence type="ECO:0000256" key="3">
    <source>
        <dbReference type="ARBA" id="ARBA00023027"/>
    </source>
</evidence>
<organism evidence="7 8">
    <name type="scientific">Salix purpurea</name>
    <name type="common">Purple osier willow</name>
    <dbReference type="NCBI Taxonomy" id="77065"/>
    <lineage>
        <taxon>Eukaryota</taxon>
        <taxon>Viridiplantae</taxon>
        <taxon>Streptophyta</taxon>
        <taxon>Embryophyta</taxon>
        <taxon>Tracheophyta</taxon>
        <taxon>Spermatophyta</taxon>
        <taxon>Magnoliopsida</taxon>
        <taxon>eudicotyledons</taxon>
        <taxon>Gunneridae</taxon>
        <taxon>Pentapetalae</taxon>
        <taxon>rosids</taxon>
        <taxon>fabids</taxon>
        <taxon>Malpighiales</taxon>
        <taxon>Salicaceae</taxon>
        <taxon>Saliceae</taxon>
        <taxon>Salix</taxon>
    </lineage>
</organism>
<gene>
    <name evidence="7" type="ORF">OIU79_002063</name>
</gene>
<dbReference type="Pfam" id="PF01582">
    <property type="entry name" value="TIR"/>
    <property type="match status" value="1"/>
</dbReference>
<reference evidence="7" key="1">
    <citation type="submission" date="2022-11" db="EMBL/GenBank/DDBJ databases">
        <authorList>
            <person name="Hyden B.L."/>
            <person name="Feng K."/>
            <person name="Yates T."/>
            <person name="Jawdy S."/>
            <person name="Smart L.B."/>
            <person name="Muchero W."/>
        </authorList>
    </citation>
    <scope>NUCLEOTIDE SEQUENCE</scope>
    <source>
        <tissue evidence="7">Shoot tip</tissue>
    </source>
</reference>
<dbReference type="GO" id="GO:0061809">
    <property type="term" value="F:NAD+ nucleosidase activity, cyclic ADP-ribose generating"/>
    <property type="evidence" value="ECO:0007669"/>
    <property type="project" value="UniProtKB-EC"/>
</dbReference>
<evidence type="ECO:0000256" key="4">
    <source>
        <dbReference type="ARBA" id="ARBA00047304"/>
    </source>
</evidence>
<dbReference type="GO" id="GO:0007165">
    <property type="term" value="P:signal transduction"/>
    <property type="evidence" value="ECO:0007669"/>
    <property type="project" value="InterPro"/>
</dbReference>
<dbReference type="PANTHER" id="PTHR32009:SF39">
    <property type="entry name" value="TIR DOMAIN-CONTAINING PROTEIN"/>
    <property type="match status" value="1"/>
</dbReference>
<dbReference type="EMBL" id="JAPFFK010000011">
    <property type="protein sequence ID" value="KAJ6734911.1"/>
    <property type="molecule type" value="Genomic_DNA"/>
</dbReference>